<keyword evidence="5" id="KW-1185">Reference proteome</keyword>
<dbReference type="InterPro" id="IPR012338">
    <property type="entry name" value="Beta-lactam/transpept-like"/>
</dbReference>
<protein>
    <recommendedName>
        <fullName evidence="3">Beta-lactamase-related domain-containing protein</fullName>
    </recommendedName>
</protein>
<dbReference type="Gene3D" id="3.40.710.10">
    <property type="entry name" value="DD-peptidase/beta-lactamase superfamily"/>
    <property type="match status" value="1"/>
</dbReference>
<name>A0AA35M2H6_9HYPO</name>
<comment type="caution">
    <text evidence="4">The sequence shown here is derived from an EMBL/GenBank/DDBJ whole genome shotgun (WGS) entry which is preliminary data.</text>
</comment>
<dbReference type="PANTHER" id="PTHR46825">
    <property type="entry name" value="D-ALANYL-D-ALANINE-CARBOXYPEPTIDASE/ENDOPEPTIDASE AMPH"/>
    <property type="match status" value="1"/>
</dbReference>
<dbReference type="InterPro" id="IPR001466">
    <property type="entry name" value="Beta-lactam-related"/>
</dbReference>
<dbReference type="AlphaFoldDB" id="A0AA35M2H6"/>
<evidence type="ECO:0000259" key="3">
    <source>
        <dbReference type="Pfam" id="PF00144"/>
    </source>
</evidence>
<proteinExistence type="inferred from homology"/>
<evidence type="ECO:0000313" key="5">
    <source>
        <dbReference type="Proteomes" id="UP001160390"/>
    </source>
</evidence>
<feature type="region of interest" description="Disordered" evidence="2">
    <location>
        <begin position="595"/>
        <end position="646"/>
    </location>
</feature>
<dbReference type="Pfam" id="PF00144">
    <property type="entry name" value="Beta-lactamase"/>
    <property type="match status" value="1"/>
</dbReference>
<dbReference type="Proteomes" id="UP001160390">
    <property type="component" value="Unassembled WGS sequence"/>
</dbReference>
<evidence type="ECO:0000256" key="1">
    <source>
        <dbReference type="ARBA" id="ARBA00038215"/>
    </source>
</evidence>
<evidence type="ECO:0000313" key="4">
    <source>
        <dbReference type="EMBL" id="CAI6089306.1"/>
    </source>
</evidence>
<dbReference type="EMBL" id="CABFNP030000988">
    <property type="protein sequence ID" value="CAI6089306.1"/>
    <property type="molecule type" value="Genomic_DNA"/>
</dbReference>
<dbReference type="InterPro" id="IPR050491">
    <property type="entry name" value="AmpC-like"/>
</dbReference>
<feature type="domain" description="Beta-lactamase-related" evidence="3">
    <location>
        <begin position="17"/>
        <end position="401"/>
    </location>
</feature>
<sequence length="732" mass="81756">RLEAAIPKIEEVKDVCEAPSVSFGVSYGGEPIFTKSIGFCDVKNGQLANEHTSYHIGSCAKIFTSATIGILVDEGKVSWQDPVKKHLEDFDPVEDREIGKKATIRDVCRHSTGLANPNAVFMAPHGAPGIKSEEYMKMINALPTANEHGQRFNSWWFYSNAAYGLLGLIVKATAKVDFATFLRTRICNPLGLKDTLLTEHDVTNNSNLAHPYVKRDGEWHKIDNDLTSEEHSHTLPFLGIRSSVSDMLLFGGAVMHRYAKEQESQSENETPQSGVSWSDRLWGLGQALGLIPGSKENPLRQISYIWKSHWTRPCDDGFDNKTAYMLGWLRTTMPTAALPLLSYNSYPTKTEYIIGRESQPRVLYGHSGCTNGSVATMYVIPQSGFTMVALSNAADAGDASNSTVQILLQAIYDLGPKVDLVLSLKDSREMKLKQHEDMISDWKRHRDVEKYNCQAEELIGTYHGLGASIIDIKESNESDSGLAVVFGHQTASTCQLDRFNRDSLSFLPMDHKEILERAMIDWDHWTVGVFRFVREDETQPNSRIVGLRWKWDQYEVSTLWCPSDNNANGTTCRIETDNVAYCSYRKPYHVETEGFKKNPKLHGQGKDEKVYKPRARASQANSRKPFKRQHSTDDEDDDAASPKDPKKPIFMVLKATGEDANAAFGHCVERSGAAYTHTPAMMVMRTHPIRDAWIVDSSAAQHVCNDASKFVQMGMYHGPALRSVDATTSPSG</sequence>
<dbReference type="SUPFAM" id="SSF56601">
    <property type="entry name" value="beta-lactamase/transpeptidase-like"/>
    <property type="match status" value="1"/>
</dbReference>
<accession>A0AA35M2H6</accession>
<comment type="similarity">
    <text evidence="1">Belongs to the peptidase S12 family.</text>
</comment>
<gene>
    <name evidence="4" type="ORF">CCHLO57077_00019618</name>
</gene>
<dbReference type="PANTHER" id="PTHR46825:SF9">
    <property type="entry name" value="BETA-LACTAMASE-RELATED DOMAIN-CONTAINING PROTEIN"/>
    <property type="match status" value="1"/>
</dbReference>
<organism evidence="4 5">
    <name type="scientific">Clonostachys chloroleuca</name>
    <dbReference type="NCBI Taxonomy" id="1926264"/>
    <lineage>
        <taxon>Eukaryota</taxon>
        <taxon>Fungi</taxon>
        <taxon>Dikarya</taxon>
        <taxon>Ascomycota</taxon>
        <taxon>Pezizomycotina</taxon>
        <taxon>Sordariomycetes</taxon>
        <taxon>Hypocreomycetidae</taxon>
        <taxon>Hypocreales</taxon>
        <taxon>Bionectriaceae</taxon>
        <taxon>Clonostachys</taxon>
    </lineage>
</organism>
<reference evidence="4" key="1">
    <citation type="submission" date="2023-01" db="EMBL/GenBank/DDBJ databases">
        <authorList>
            <person name="Piombo E."/>
        </authorList>
    </citation>
    <scope>NUCLEOTIDE SEQUENCE</scope>
</reference>
<feature type="non-terminal residue" evidence="4">
    <location>
        <position position="1"/>
    </location>
</feature>
<evidence type="ECO:0000256" key="2">
    <source>
        <dbReference type="SAM" id="MobiDB-lite"/>
    </source>
</evidence>